<dbReference type="RefSeq" id="WP_187465968.1">
    <property type="nucleotide sequence ID" value="NZ_JACSIT010000080.1"/>
</dbReference>
<protein>
    <submittedName>
        <fullName evidence="3">Histidine kinase</fullName>
    </submittedName>
</protein>
<dbReference type="GO" id="GO:0000155">
    <property type="term" value="F:phosphorelay sensor kinase activity"/>
    <property type="evidence" value="ECO:0007669"/>
    <property type="project" value="InterPro"/>
</dbReference>
<accession>A0A923PLH8</accession>
<dbReference type="Pfam" id="PF06580">
    <property type="entry name" value="His_kinase"/>
    <property type="match status" value="1"/>
</dbReference>
<evidence type="ECO:0000313" key="4">
    <source>
        <dbReference type="Proteomes" id="UP000650081"/>
    </source>
</evidence>
<keyword evidence="3" id="KW-0808">Transferase</keyword>
<feature type="transmembrane region" description="Helical" evidence="1">
    <location>
        <begin position="86"/>
        <end position="105"/>
    </location>
</feature>
<keyword evidence="1" id="KW-0472">Membrane</keyword>
<keyword evidence="1" id="KW-1133">Transmembrane helix</keyword>
<feature type="domain" description="Signal transduction histidine kinase internal region" evidence="2">
    <location>
        <begin position="169"/>
        <end position="247"/>
    </location>
</feature>
<keyword evidence="1" id="KW-0812">Transmembrane</keyword>
<dbReference type="AlphaFoldDB" id="A0A923PLH8"/>
<dbReference type="EMBL" id="JACSIT010000080">
    <property type="protein sequence ID" value="MBC6993871.1"/>
    <property type="molecule type" value="Genomic_DNA"/>
</dbReference>
<comment type="caution">
    <text evidence="3">The sequence shown here is derived from an EMBL/GenBank/DDBJ whole genome shotgun (WGS) entry which is preliminary data.</text>
</comment>
<feature type="transmembrane region" description="Helical" evidence="1">
    <location>
        <begin position="46"/>
        <end position="66"/>
    </location>
</feature>
<dbReference type="InterPro" id="IPR050640">
    <property type="entry name" value="Bact_2-comp_sensor_kinase"/>
</dbReference>
<evidence type="ECO:0000259" key="2">
    <source>
        <dbReference type="Pfam" id="PF06580"/>
    </source>
</evidence>
<dbReference type="Proteomes" id="UP000650081">
    <property type="component" value="Unassembled WGS sequence"/>
</dbReference>
<gene>
    <name evidence="3" type="ORF">H9S92_06850</name>
</gene>
<feature type="transmembrane region" description="Helical" evidence="1">
    <location>
        <begin position="125"/>
        <end position="148"/>
    </location>
</feature>
<dbReference type="PANTHER" id="PTHR34220">
    <property type="entry name" value="SENSOR HISTIDINE KINASE YPDA"/>
    <property type="match status" value="1"/>
</dbReference>
<evidence type="ECO:0000313" key="3">
    <source>
        <dbReference type="EMBL" id="MBC6993871.1"/>
    </source>
</evidence>
<dbReference type="GO" id="GO:0016020">
    <property type="term" value="C:membrane"/>
    <property type="evidence" value="ECO:0007669"/>
    <property type="project" value="InterPro"/>
</dbReference>
<dbReference type="InterPro" id="IPR010559">
    <property type="entry name" value="Sig_transdc_His_kin_internal"/>
</dbReference>
<evidence type="ECO:0000256" key="1">
    <source>
        <dbReference type="SAM" id="Phobius"/>
    </source>
</evidence>
<reference evidence="3" key="1">
    <citation type="submission" date="2020-08" db="EMBL/GenBank/DDBJ databases">
        <title>Lewinella bacteria from marine environments.</title>
        <authorList>
            <person name="Zhong Y."/>
        </authorList>
    </citation>
    <scope>NUCLEOTIDE SEQUENCE</scope>
    <source>
        <strain evidence="3">KCTC 42187</strain>
    </source>
</reference>
<dbReference type="PANTHER" id="PTHR34220:SF7">
    <property type="entry name" value="SENSOR HISTIDINE KINASE YPDA"/>
    <property type="match status" value="1"/>
</dbReference>
<name>A0A923PLH8_9BACT</name>
<feature type="transmembrane region" description="Helical" evidence="1">
    <location>
        <begin position="21"/>
        <end position="40"/>
    </location>
</feature>
<sequence>MQIFRSKADRIRLLGFNDLPVMILGMLPLAWLANVLFGGANPGMDVTESATCYGIAFLFTLVHWLISRQVVMQLRESFPGEQQTAVRLGLTFFLLALSVLLVSSVTQPLVRVFMADQGLPQPSVFFKFVMTYTLVIMVVAAYEGGYFFTKYKQSVLEREQLAKENMRTQLAVLKHQMNPHFLFNSLNTLVNVIPEDPATATLFTQRLAAVYRRILEYRHKELIGLEEELLALQDYIFLMQTRFEDKLVIEWRLSDRAVASMGARPQVLPPGPPKGGERTEEQCTIPREQPQVPPHLHHYRIVPLSVQLLVENAIKHNVVSSACPLRITITLDDEQVIVSNPLQLRDRTLSSTGWGHHNLRARYAALTGREMVIEQTATDYTVYLPILPGAAAVEREEGSAKALTRPLAPTGTP</sequence>
<proteinExistence type="predicted"/>
<keyword evidence="3" id="KW-0418">Kinase</keyword>
<keyword evidence="4" id="KW-1185">Reference proteome</keyword>
<organism evidence="3 4">
    <name type="scientific">Neolewinella lacunae</name>
    <dbReference type="NCBI Taxonomy" id="1517758"/>
    <lineage>
        <taxon>Bacteria</taxon>
        <taxon>Pseudomonadati</taxon>
        <taxon>Bacteroidota</taxon>
        <taxon>Saprospiria</taxon>
        <taxon>Saprospirales</taxon>
        <taxon>Lewinellaceae</taxon>
        <taxon>Neolewinella</taxon>
    </lineage>
</organism>